<gene>
    <name evidence="2" type="ORF">CNMCM5793_000242</name>
    <name evidence="3" type="ORF">CNMCM6106_000489</name>
</gene>
<evidence type="ECO:0000313" key="3">
    <source>
        <dbReference type="EMBL" id="KAF7163634.1"/>
    </source>
</evidence>
<proteinExistence type="predicted"/>
<evidence type="ECO:0000313" key="4">
    <source>
        <dbReference type="Proteomes" id="UP000630445"/>
    </source>
</evidence>
<comment type="caution">
    <text evidence="3">The sequence shown here is derived from an EMBL/GenBank/DDBJ whole genome shotgun (WGS) entry which is preliminary data.</text>
</comment>
<feature type="compositionally biased region" description="Basic and acidic residues" evidence="1">
    <location>
        <begin position="1"/>
        <end position="10"/>
    </location>
</feature>
<evidence type="ECO:0000313" key="2">
    <source>
        <dbReference type="EMBL" id="KAF7122285.1"/>
    </source>
</evidence>
<feature type="region of interest" description="Disordered" evidence="1">
    <location>
        <begin position="1"/>
        <end position="68"/>
    </location>
</feature>
<sequence>MSLLNHRDQHCNTARTTAMPPRASTQLDLYTQASYTSPPASKTSAPDSSPSICRDNLPPPIQHLLALP</sequence>
<dbReference type="EMBL" id="JACBAF010002205">
    <property type="protein sequence ID" value="KAF7163634.1"/>
    <property type="molecule type" value="Genomic_DNA"/>
</dbReference>
<keyword evidence="4" id="KW-1185">Reference proteome</keyword>
<evidence type="ECO:0000313" key="5">
    <source>
        <dbReference type="Proteomes" id="UP000662466"/>
    </source>
</evidence>
<organism evidence="3 5">
    <name type="scientific">Aspergillus hiratsukae</name>
    <dbReference type="NCBI Taxonomy" id="1194566"/>
    <lineage>
        <taxon>Eukaryota</taxon>
        <taxon>Fungi</taxon>
        <taxon>Dikarya</taxon>
        <taxon>Ascomycota</taxon>
        <taxon>Pezizomycotina</taxon>
        <taxon>Eurotiomycetes</taxon>
        <taxon>Eurotiomycetidae</taxon>
        <taxon>Eurotiales</taxon>
        <taxon>Aspergillaceae</taxon>
        <taxon>Aspergillus</taxon>
        <taxon>Aspergillus subgen. Fumigati</taxon>
    </lineage>
</organism>
<feature type="compositionally biased region" description="Polar residues" evidence="1">
    <location>
        <begin position="23"/>
        <end position="51"/>
    </location>
</feature>
<dbReference type="EMBL" id="JACBAD010002024">
    <property type="protein sequence ID" value="KAF7122285.1"/>
    <property type="molecule type" value="Genomic_DNA"/>
</dbReference>
<name>A0A8H6UTG8_9EURO</name>
<dbReference type="Proteomes" id="UP000662466">
    <property type="component" value="Unassembled WGS sequence"/>
</dbReference>
<protein>
    <submittedName>
        <fullName evidence="3">Uncharacterized protein</fullName>
    </submittedName>
</protein>
<accession>A0A8H6UTG8</accession>
<reference evidence="3" key="1">
    <citation type="submission" date="2020-06" db="EMBL/GenBank/DDBJ databases">
        <title>Draft genome sequences of strains closely related to Aspergillus parafelis and Aspergillus hiratsukae.</title>
        <authorList>
            <person name="Dos Santos R.A.C."/>
            <person name="Rivero-Menendez O."/>
            <person name="Steenwyk J.L."/>
            <person name="Mead M.E."/>
            <person name="Goldman G.H."/>
            <person name="Alastruey-Izquierdo A."/>
            <person name="Rokas A."/>
        </authorList>
    </citation>
    <scope>NUCLEOTIDE SEQUENCE</scope>
    <source>
        <strain evidence="2">CNM-CM5793</strain>
        <strain evidence="3">CNM-CM6106</strain>
    </source>
</reference>
<evidence type="ECO:0000256" key="1">
    <source>
        <dbReference type="SAM" id="MobiDB-lite"/>
    </source>
</evidence>
<dbReference type="AlphaFoldDB" id="A0A8H6UTG8"/>
<dbReference type="Proteomes" id="UP000630445">
    <property type="component" value="Unassembled WGS sequence"/>
</dbReference>